<dbReference type="AlphaFoldDB" id="A0A8D0F925"/>
<evidence type="ECO:0000313" key="1">
    <source>
        <dbReference type="Ensembl" id="ENSSOCP00000010851.1"/>
    </source>
</evidence>
<dbReference type="Proteomes" id="UP000694551">
    <property type="component" value="Unplaced"/>
</dbReference>
<evidence type="ECO:0000313" key="2">
    <source>
        <dbReference type="Proteomes" id="UP000694551"/>
    </source>
</evidence>
<sequence length="163" mass="18444">IGGTTLFGDNVEDEWFIVYLVREITREFPGLAARIDDNDGEFLLIEAADFLPKWLNPENSDNRVFFYKGELHLIPLSEPHEQECDLSAAAPTISQALALLSTRSEELLAAEPIRTAVYKRISGLLSQSVYMHNWCSRSLFRIDAVDTCCPSHLTLNTRPMNWA</sequence>
<dbReference type="InterPro" id="IPR010770">
    <property type="entry name" value="Ecd"/>
</dbReference>
<dbReference type="Ensembl" id="ENSSOCT00000011139.1">
    <property type="protein sequence ID" value="ENSSOCP00000010851.1"/>
    <property type="gene ID" value="ENSSOCG00000008207.1"/>
</dbReference>
<protein>
    <submittedName>
        <fullName evidence="1">Ecdysoneless cell cycle regulator</fullName>
    </submittedName>
</protein>
<dbReference type="Pfam" id="PF07093">
    <property type="entry name" value="SGT1"/>
    <property type="match status" value="1"/>
</dbReference>
<reference evidence="1" key="1">
    <citation type="submission" date="2025-08" db="UniProtKB">
        <authorList>
            <consortium name="Ensembl"/>
        </authorList>
    </citation>
    <scope>IDENTIFICATION</scope>
</reference>
<dbReference type="PANTHER" id="PTHR13060">
    <property type="entry name" value="SGT1 PROTEIN HSGT1 SUPPRESSOR OF GCR2"/>
    <property type="match status" value="1"/>
</dbReference>
<name>A0A8D0F925_STROC</name>
<dbReference type="PANTHER" id="PTHR13060:SF0">
    <property type="entry name" value="PROTEIN ECDYSONELESS HOMOLOG"/>
    <property type="match status" value="1"/>
</dbReference>
<reference evidence="1" key="2">
    <citation type="submission" date="2025-09" db="UniProtKB">
        <authorList>
            <consortium name="Ensembl"/>
        </authorList>
    </citation>
    <scope>IDENTIFICATION</scope>
</reference>
<accession>A0A8D0F925</accession>
<dbReference type="GO" id="GO:0005634">
    <property type="term" value="C:nucleus"/>
    <property type="evidence" value="ECO:0007669"/>
    <property type="project" value="TreeGrafter"/>
</dbReference>
<keyword evidence="2" id="KW-1185">Reference proteome</keyword>
<proteinExistence type="predicted"/>
<organism evidence="1 2">
    <name type="scientific">Strix occidentalis caurina</name>
    <name type="common">northern spotted owl</name>
    <dbReference type="NCBI Taxonomy" id="311401"/>
    <lineage>
        <taxon>Eukaryota</taxon>
        <taxon>Metazoa</taxon>
        <taxon>Chordata</taxon>
        <taxon>Craniata</taxon>
        <taxon>Vertebrata</taxon>
        <taxon>Euteleostomi</taxon>
        <taxon>Archelosauria</taxon>
        <taxon>Archosauria</taxon>
        <taxon>Dinosauria</taxon>
        <taxon>Saurischia</taxon>
        <taxon>Theropoda</taxon>
        <taxon>Coelurosauria</taxon>
        <taxon>Aves</taxon>
        <taxon>Neognathae</taxon>
        <taxon>Neoaves</taxon>
        <taxon>Telluraves</taxon>
        <taxon>Strigiformes</taxon>
        <taxon>Strigidae</taxon>
        <taxon>Strix</taxon>
    </lineage>
</organism>